<accession>A0A2M7H282</accession>
<proteinExistence type="predicted"/>
<gene>
    <name evidence="3" type="ORF">COW24_05780</name>
</gene>
<protein>
    <recommendedName>
        <fullName evidence="2">PEGA domain-containing protein</fullName>
    </recommendedName>
</protein>
<dbReference type="InterPro" id="IPR013229">
    <property type="entry name" value="PEGA"/>
</dbReference>
<name>A0A2M7H282_9BACT</name>
<comment type="caution">
    <text evidence="3">The sequence shown here is derived from an EMBL/GenBank/DDBJ whole genome shotgun (WGS) entry which is preliminary data.</text>
</comment>
<organism evidence="3 4">
    <name type="scientific">Candidatus Kerfeldbacteria bacterium CG15_BIG_FIL_POST_REV_8_21_14_020_45_12</name>
    <dbReference type="NCBI Taxonomy" id="2014247"/>
    <lineage>
        <taxon>Bacteria</taxon>
        <taxon>Candidatus Kerfeldiibacteriota</taxon>
    </lineage>
</organism>
<dbReference type="Proteomes" id="UP000230292">
    <property type="component" value="Unassembled WGS sequence"/>
</dbReference>
<keyword evidence="1" id="KW-0472">Membrane</keyword>
<evidence type="ECO:0000313" key="4">
    <source>
        <dbReference type="Proteomes" id="UP000230292"/>
    </source>
</evidence>
<evidence type="ECO:0000259" key="2">
    <source>
        <dbReference type="Pfam" id="PF08308"/>
    </source>
</evidence>
<dbReference type="EMBL" id="PFGC01000060">
    <property type="protein sequence ID" value="PIW36345.1"/>
    <property type="molecule type" value="Genomic_DNA"/>
</dbReference>
<reference evidence="3 4" key="1">
    <citation type="submission" date="2017-09" db="EMBL/GenBank/DDBJ databases">
        <title>Depth-based differentiation of microbial function through sediment-hosted aquifers and enrichment of novel symbionts in the deep terrestrial subsurface.</title>
        <authorList>
            <person name="Probst A.J."/>
            <person name="Ladd B."/>
            <person name="Jarett J.K."/>
            <person name="Geller-Mcgrath D.E."/>
            <person name="Sieber C.M."/>
            <person name="Emerson J.B."/>
            <person name="Anantharaman K."/>
            <person name="Thomas B.C."/>
            <person name="Malmstrom R."/>
            <person name="Stieglmeier M."/>
            <person name="Klingl A."/>
            <person name="Woyke T."/>
            <person name="Ryan C.M."/>
            <person name="Banfield J.F."/>
        </authorList>
    </citation>
    <scope>NUCLEOTIDE SEQUENCE [LARGE SCALE GENOMIC DNA]</scope>
    <source>
        <strain evidence="3">CG15_BIG_FIL_POST_REV_8_21_14_020_45_12</strain>
    </source>
</reference>
<evidence type="ECO:0000313" key="3">
    <source>
        <dbReference type="EMBL" id="PIW36345.1"/>
    </source>
</evidence>
<keyword evidence="1" id="KW-1133">Transmembrane helix</keyword>
<keyword evidence="1" id="KW-0812">Transmembrane</keyword>
<evidence type="ECO:0000256" key="1">
    <source>
        <dbReference type="SAM" id="Phobius"/>
    </source>
</evidence>
<feature type="domain" description="PEGA" evidence="2">
    <location>
        <begin position="58"/>
        <end position="112"/>
    </location>
</feature>
<dbReference type="Pfam" id="PF08308">
    <property type="entry name" value="PEGA"/>
    <property type="match status" value="1"/>
</dbReference>
<feature type="transmembrane region" description="Helical" evidence="1">
    <location>
        <begin position="21"/>
        <end position="44"/>
    </location>
</feature>
<dbReference type="AlphaFoldDB" id="A0A2M7H282"/>
<dbReference type="SUPFAM" id="SSF82171">
    <property type="entry name" value="DPP6 N-terminal domain-like"/>
    <property type="match status" value="1"/>
</dbReference>
<sequence>MKTKGQSEETLGKQRQQRHSVLFWVFSISAIPLTVLVVILAAGYRFDGNTRSLVPSAAIMVETIPAEVTISLNEDVTSTKTPFVRKLEPGNYRVLLEAPGYHSWEKQLVFKETKSLIFPRVVLFPETTPSLIEKTKVESTHNLISSLPENLKETYQAAGWDDTSELQLLAGPADLIIDTKQSVAFIIEDAKDFSITGRFSAKIHDAEWNDNRVLLYVTDNELWIYDHRTEQHTLLQRQSTPILDATWHPGGGYIFFSDANGLSAIELDDRDHRQIWHLSTTPSPTDLNVNAKGNTLTFASDNLGYSLPLEY</sequence>